<evidence type="ECO:0000313" key="8">
    <source>
        <dbReference type="EMBL" id="GEO80276.1"/>
    </source>
</evidence>
<name>A0A512H481_9PROT</name>
<organism evidence="8 9">
    <name type="scientific">Pararhodospirillum oryzae</name>
    <dbReference type="NCBI Taxonomy" id="478448"/>
    <lineage>
        <taxon>Bacteria</taxon>
        <taxon>Pseudomonadati</taxon>
        <taxon>Pseudomonadota</taxon>
        <taxon>Alphaproteobacteria</taxon>
        <taxon>Rhodospirillales</taxon>
        <taxon>Rhodospirillaceae</taxon>
        <taxon>Pararhodospirillum</taxon>
    </lineage>
</organism>
<dbReference type="Pfam" id="PF00072">
    <property type="entry name" value="Response_reg"/>
    <property type="match status" value="1"/>
</dbReference>
<comment type="caution">
    <text evidence="8">The sequence shown here is derived from an EMBL/GenBank/DDBJ whole genome shotgun (WGS) entry which is preliminary data.</text>
</comment>
<keyword evidence="1 6" id="KW-0597">Phosphoprotein</keyword>
<evidence type="ECO:0000256" key="6">
    <source>
        <dbReference type="PROSITE-ProRule" id="PRU00169"/>
    </source>
</evidence>
<dbReference type="SMART" id="SM00448">
    <property type="entry name" value="REC"/>
    <property type="match status" value="1"/>
</dbReference>
<feature type="domain" description="Response regulatory" evidence="7">
    <location>
        <begin position="9"/>
        <end position="125"/>
    </location>
</feature>
<keyword evidence="5" id="KW-0804">Transcription</keyword>
<keyword evidence="2" id="KW-0902">Two-component regulatory system</keyword>
<gene>
    <name evidence="8" type="ORF">ROR02_04070</name>
</gene>
<feature type="modified residue" description="4-aspartylphosphate" evidence="6">
    <location>
        <position position="59"/>
    </location>
</feature>
<dbReference type="SUPFAM" id="SSF52172">
    <property type="entry name" value="CheY-like"/>
    <property type="match status" value="1"/>
</dbReference>
<proteinExistence type="predicted"/>
<dbReference type="GO" id="GO:0006355">
    <property type="term" value="P:regulation of DNA-templated transcription"/>
    <property type="evidence" value="ECO:0007669"/>
    <property type="project" value="TreeGrafter"/>
</dbReference>
<dbReference type="Proteomes" id="UP000321567">
    <property type="component" value="Unassembled WGS sequence"/>
</dbReference>
<evidence type="ECO:0000259" key="7">
    <source>
        <dbReference type="PROSITE" id="PS50110"/>
    </source>
</evidence>
<dbReference type="GO" id="GO:0005829">
    <property type="term" value="C:cytosol"/>
    <property type="evidence" value="ECO:0007669"/>
    <property type="project" value="TreeGrafter"/>
</dbReference>
<keyword evidence="3" id="KW-0805">Transcription regulation</keyword>
<dbReference type="InterPro" id="IPR011006">
    <property type="entry name" value="CheY-like_superfamily"/>
</dbReference>
<dbReference type="EMBL" id="BJZO01000006">
    <property type="protein sequence ID" value="GEO80276.1"/>
    <property type="molecule type" value="Genomic_DNA"/>
</dbReference>
<keyword evidence="4" id="KW-0238">DNA-binding</keyword>
<dbReference type="RefSeq" id="WP_147162339.1">
    <property type="nucleotide sequence ID" value="NZ_BJZO01000006.1"/>
</dbReference>
<evidence type="ECO:0000313" key="9">
    <source>
        <dbReference type="Proteomes" id="UP000321567"/>
    </source>
</evidence>
<reference evidence="8 9" key="1">
    <citation type="submission" date="2019-07" db="EMBL/GenBank/DDBJ databases">
        <title>Whole genome shotgun sequence of Rhodospirillum oryzae NBRC 107573.</title>
        <authorList>
            <person name="Hosoyama A."/>
            <person name="Uohara A."/>
            <person name="Ohji S."/>
            <person name="Ichikawa N."/>
        </authorList>
    </citation>
    <scope>NUCLEOTIDE SEQUENCE [LARGE SCALE GENOMIC DNA]</scope>
    <source>
        <strain evidence="8 9">NBRC 107573</strain>
    </source>
</reference>
<dbReference type="OrthoDB" id="9801602at2"/>
<evidence type="ECO:0000256" key="3">
    <source>
        <dbReference type="ARBA" id="ARBA00023015"/>
    </source>
</evidence>
<dbReference type="InterPro" id="IPR001789">
    <property type="entry name" value="Sig_transdc_resp-reg_receiver"/>
</dbReference>
<dbReference type="PROSITE" id="PS50110">
    <property type="entry name" value="RESPONSE_REGULATORY"/>
    <property type="match status" value="1"/>
</dbReference>
<sequence>MGARGDPEHVLIVDDDPALRAVAEIALGELGGLRVSVAGDEAEARARAAECNPDLVVMDLVLDEVDGRDVWRILAARTPPPEAVIFLTAAGGVEREALRAEPHCVGVLTKPFDPLTLADVVRALWRSRS</sequence>
<accession>A0A512H481</accession>
<dbReference type="AlphaFoldDB" id="A0A512H481"/>
<evidence type="ECO:0000256" key="4">
    <source>
        <dbReference type="ARBA" id="ARBA00023125"/>
    </source>
</evidence>
<dbReference type="PANTHER" id="PTHR48111">
    <property type="entry name" value="REGULATOR OF RPOS"/>
    <property type="match status" value="1"/>
</dbReference>
<dbReference type="GO" id="GO:0000156">
    <property type="term" value="F:phosphorelay response regulator activity"/>
    <property type="evidence" value="ECO:0007669"/>
    <property type="project" value="TreeGrafter"/>
</dbReference>
<dbReference type="GO" id="GO:0032993">
    <property type="term" value="C:protein-DNA complex"/>
    <property type="evidence" value="ECO:0007669"/>
    <property type="project" value="TreeGrafter"/>
</dbReference>
<dbReference type="GO" id="GO:0000976">
    <property type="term" value="F:transcription cis-regulatory region binding"/>
    <property type="evidence" value="ECO:0007669"/>
    <property type="project" value="TreeGrafter"/>
</dbReference>
<dbReference type="PANTHER" id="PTHR48111:SF1">
    <property type="entry name" value="TWO-COMPONENT RESPONSE REGULATOR ORR33"/>
    <property type="match status" value="1"/>
</dbReference>
<evidence type="ECO:0000256" key="2">
    <source>
        <dbReference type="ARBA" id="ARBA00023012"/>
    </source>
</evidence>
<evidence type="ECO:0000256" key="5">
    <source>
        <dbReference type="ARBA" id="ARBA00023163"/>
    </source>
</evidence>
<keyword evidence="9" id="KW-1185">Reference proteome</keyword>
<protein>
    <submittedName>
        <fullName evidence="8">Response regulator</fullName>
    </submittedName>
</protein>
<dbReference type="Gene3D" id="3.40.50.2300">
    <property type="match status" value="1"/>
</dbReference>
<dbReference type="InterPro" id="IPR039420">
    <property type="entry name" value="WalR-like"/>
</dbReference>
<evidence type="ECO:0000256" key="1">
    <source>
        <dbReference type="ARBA" id="ARBA00022553"/>
    </source>
</evidence>